<dbReference type="RefSeq" id="WP_224137978.1">
    <property type="nucleotide sequence ID" value="NZ_JAIQUM010000010.1"/>
</dbReference>
<protein>
    <submittedName>
        <fullName evidence="1">Uncharacterized protein</fullName>
    </submittedName>
</protein>
<evidence type="ECO:0000313" key="2">
    <source>
        <dbReference type="Proteomes" id="UP001165287"/>
    </source>
</evidence>
<keyword evidence="2" id="KW-1185">Reference proteome</keyword>
<sequence>MEMNTNLIMKHRVYTIDFNRPKETNEALLDFFKDAQKIKGNDQEFYHKIIKEIESMGTKLVDRATVQLAKSLEEEIRQLAFEKVGI</sequence>
<reference evidence="1" key="1">
    <citation type="submission" date="2024-05" db="EMBL/GenBank/DDBJ databases">
        <title>Metabacillus sp. nov., isolated from the rhizosphere soil of tomato plants.</title>
        <authorList>
            <person name="Ma R."/>
        </authorList>
    </citation>
    <scope>NUCLEOTIDE SEQUENCE</scope>
    <source>
        <strain evidence="1">DBTR6</strain>
    </source>
</reference>
<dbReference type="EMBL" id="JAIQUM010000010">
    <property type="protein sequence ID" value="MBZ5749981.1"/>
    <property type="molecule type" value="Genomic_DNA"/>
</dbReference>
<gene>
    <name evidence="1" type="ORF">K9V48_06915</name>
</gene>
<accession>A0ABS7UPA2</accession>
<comment type="caution">
    <text evidence="1">The sequence shown here is derived from an EMBL/GenBank/DDBJ whole genome shotgun (WGS) entry which is preliminary data.</text>
</comment>
<proteinExistence type="predicted"/>
<dbReference type="Proteomes" id="UP001165287">
    <property type="component" value="Unassembled WGS sequence"/>
</dbReference>
<organism evidence="1 2">
    <name type="scientific">Metabacillus rhizolycopersici</name>
    <dbReference type="NCBI Taxonomy" id="2875709"/>
    <lineage>
        <taxon>Bacteria</taxon>
        <taxon>Bacillati</taxon>
        <taxon>Bacillota</taxon>
        <taxon>Bacilli</taxon>
        <taxon>Bacillales</taxon>
        <taxon>Bacillaceae</taxon>
        <taxon>Metabacillus</taxon>
    </lineage>
</organism>
<evidence type="ECO:0000313" key="1">
    <source>
        <dbReference type="EMBL" id="MBZ5749981.1"/>
    </source>
</evidence>
<name>A0ABS7UPA2_9BACI</name>